<evidence type="ECO:0000313" key="2">
    <source>
        <dbReference type="Proteomes" id="UP000193006"/>
    </source>
</evidence>
<dbReference type="EMBL" id="CP020814">
    <property type="protein sequence ID" value="ARK28743.1"/>
    <property type="molecule type" value="Genomic_DNA"/>
</dbReference>
<organism evidence="1 2">
    <name type="scientific">Halalkalibacter krulwichiae</name>
    <dbReference type="NCBI Taxonomy" id="199441"/>
    <lineage>
        <taxon>Bacteria</taxon>
        <taxon>Bacillati</taxon>
        <taxon>Bacillota</taxon>
        <taxon>Bacilli</taxon>
        <taxon>Bacillales</taxon>
        <taxon>Bacillaceae</taxon>
        <taxon>Halalkalibacter</taxon>
    </lineage>
</organism>
<dbReference type="KEGG" id="bkw:BkAM31D_02150"/>
<proteinExistence type="predicted"/>
<dbReference type="RefSeq" id="WP_066158443.1">
    <property type="nucleotide sequence ID" value="NZ_CP020814.1"/>
</dbReference>
<name>A0A1X9M984_9BACI</name>
<gene>
    <name evidence="1" type="ORF">BkAM31D_02150</name>
</gene>
<keyword evidence="2" id="KW-1185">Reference proteome</keyword>
<sequence>MLVNEVLAAMPEQESIEEIIKRLTERMMDRARDNFGHMIIEPTDFVGFYFHKKKLQKYYTDQGFKVKELDESLLVAWKN</sequence>
<dbReference type="AlphaFoldDB" id="A0A1X9M984"/>
<dbReference type="Proteomes" id="UP000193006">
    <property type="component" value="Chromosome"/>
</dbReference>
<evidence type="ECO:0000313" key="1">
    <source>
        <dbReference type="EMBL" id="ARK28743.1"/>
    </source>
</evidence>
<protein>
    <submittedName>
        <fullName evidence="1">Uncharacterized protein</fullName>
    </submittedName>
</protein>
<accession>A0A1X9M984</accession>
<reference evidence="1 2" key="1">
    <citation type="submission" date="2017-04" db="EMBL/GenBank/DDBJ databases">
        <title>Bacillus krulwichiae AM31D Genome sequencing and assembly.</title>
        <authorList>
            <person name="Krulwich T.A."/>
            <person name="Anastor L."/>
            <person name="Ehrlich R."/>
            <person name="Ehrlich G.D."/>
            <person name="Janto B."/>
        </authorList>
    </citation>
    <scope>NUCLEOTIDE SEQUENCE [LARGE SCALE GENOMIC DNA]</scope>
    <source>
        <strain evidence="1 2">AM31D</strain>
    </source>
</reference>
<dbReference type="STRING" id="199441.BkAM31D_02150"/>